<evidence type="ECO:0000313" key="3">
    <source>
        <dbReference type="Proteomes" id="UP001165342"/>
    </source>
</evidence>
<proteinExistence type="predicted"/>
<name>A0ABT0S570_9SPHN</name>
<reference evidence="2" key="1">
    <citation type="submission" date="2022-05" db="EMBL/GenBank/DDBJ databases">
        <authorList>
            <person name="Jo J.-H."/>
            <person name="Im W.-T."/>
        </authorList>
    </citation>
    <scope>NUCLEOTIDE SEQUENCE</scope>
    <source>
        <strain evidence="2">SE220</strain>
    </source>
</reference>
<keyword evidence="2" id="KW-0479">Metal-binding</keyword>
<sequence length="65" mass="7349">MSSIEIGVGAFDCMGVLPPHDHPHVYLNMGEQSDILCPYCSTQYRLNPALRWNETVPIDCWAARE</sequence>
<accession>A0ABT0S570</accession>
<evidence type="ECO:0000313" key="2">
    <source>
        <dbReference type="EMBL" id="MCL6730715.1"/>
    </source>
</evidence>
<dbReference type="RefSeq" id="WP_249832183.1">
    <property type="nucleotide sequence ID" value="NZ_JAMGBE010000003.1"/>
</dbReference>
<dbReference type="Gene3D" id="2.60.260.40">
    <property type="entry name" value="q5lls5 like domains"/>
    <property type="match status" value="1"/>
</dbReference>
<feature type="domain" description="Zinc finger CHCC-type" evidence="1">
    <location>
        <begin position="13"/>
        <end position="44"/>
    </location>
</feature>
<dbReference type="Proteomes" id="UP001165342">
    <property type="component" value="Unassembled WGS sequence"/>
</dbReference>
<keyword evidence="2" id="KW-0862">Zinc</keyword>
<keyword evidence="3" id="KW-1185">Reference proteome</keyword>
<comment type="caution">
    <text evidence="2">The sequence shown here is derived from an EMBL/GenBank/DDBJ whole genome shotgun (WGS) entry which is preliminary data.</text>
</comment>
<dbReference type="GO" id="GO:0008270">
    <property type="term" value="F:zinc ion binding"/>
    <property type="evidence" value="ECO:0007669"/>
    <property type="project" value="UniProtKB-KW"/>
</dbReference>
<dbReference type="Pfam" id="PF10276">
    <property type="entry name" value="zf-CHCC"/>
    <property type="match status" value="1"/>
</dbReference>
<gene>
    <name evidence="2" type="ORF">LZ538_11730</name>
</gene>
<evidence type="ECO:0000259" key="1">
    <source>
        <dbReference type="Pfam" id="PF10276"/>
    </source>
</evidence>
<keyword evidence="2" id="KW-0863">Zinc-finger</keyword>
<dbReference type="EMBL" id="JAMGBE010000003">
    <property type="protein sequence ID" value="MCL6730715.1"/>
    <property type="molecule type" value="Genomic_DNA"/>
</dbReference>
<organism evidence="2 3">
    <name type="scientific">Sphingomonas hankyongi</name>
    <dbReference type="NCBI Taxonomy" id="2908209"/>
    <lineage>
        <taxon>Bacteria</taxon>
        <taxon>Pseudomonadati</taxon>
        <taxon>Pseudomonadota</taxon>
        <taxon>Alphaproteobacteria</taxon>
        <taxon>Sphingomonadales</taxon>
        <taxon>Sphingomonadaceae</taxon>
        <taxon>Sphingomonas</taxon>
    </lineage>
</organism>
<protein>
    <submittedName>
        <fullName evidence="2">Zinc-finger domain-containing protein</fullName>
    </submittedName>
</protein>
<dbReference type="InterPro" id="IPR019401">
    <property type="entry name" value="Znf_CHCC"/>
</dbReference>